<evidence type="ECO:0000313" key="2">
    <source>
        <dbReference type="WBParaSite" id="JU765_v2.g19576.t1"/>
    </source>
</evidence>
<name>A0AC34QUG5_9BILA</name>
<dbReference type="Proteomes" id="UP000887576">
    <property type="component" value="Unplaced"/>
</dbReference>
<accession>A0AC34QUG5</accession>
<organism evidence="1 2">
    <name type="scientific">Panagrolaimus sp. JU765</name>
    <dbReference type="NCBI Taxonomy" id="591449"/>
    <lineage>
        <taxon>Eukaryota</taxon>
        <taxon>Metazoa</taxon>
        <taxon>Ecdysozoa</taxon>
        <taxon>Nematoda</taxon>
        <taxon>Chromadorea</taxon>
        <taxon>Rhabditida</taxon>
        <taxon>Tylenchina</taxon>
        <taxon>Panagrolaimomorpha</taxon>
        <taxon>Panagrolaimoidea</taxon>
        <taxon>Panagrolaimidae</taxon>
        <taxon>Panagrolaimus</taxon>
    </lineage>
</organism>
<reference evidence="2" key="1">
    <citation type="submission" date="2022-11" db="UniProtKB">
        <authorList>
            <consortium name="WormBaseParasite"/>
        </authorList>
    </citation>
    <scope>IDENTIFICATION</scope>
</reference>
<evidence type="ECO:0000313" key="1">
    <source>
        <dbReference type="Proteomes" id="UP000887576"/>
    </source>
</evidence>
<protein>
    <submittedName>
        <fullName evidence="2">Uncharacterized protein</fullName>
    </submittedName>
</protein>
<proteinExistence type="predicted"/>
<dbReference type="WBParaSite" id="JU765_v2.g19576.t1">
    <property type="protein sequence ID" value="JU765_v2.g19576.t1"/>
    <property type="gene ID" value="JU765_v2.g19576"/>
</dbReference>
<sequence length="96" mass="10990">MQVPPEVFREKTIASWPYQVTMFAQDQVYFGYDYRTSPHANMFIFTCVLLAPGSAALNIICASMAIGQLRGFRDRLSKKTYQLHIRLIMALLIQVS</sequence>